<dbReference type="Proteomes" id="UP000315037">
    <property type="component" value="Unassembled WGS sequence"/>
</dbReference>
<evidence type="ECO:0000313" key="6">
    <source>
        <dbReference type="Proteomes" id="UP000315037"/>
    </source>
</evidence>
<dbReference type="InterPro" id="IPR011933">
    <property type="entry name" value="Double_TM_dom"/>
</dbReference>
<keyword evidence="6" id="KW-1185">Reference proteome</keyword>
<reference evidence="5 6" key="1">
    <citation type="submission" date="2019-03" db="EMBL/GenBank/DDBJ databases">
        <title>The complete genome sequence of Neokomagataea sp. Jb2 NBRC113641.</title>
        <authorList>
            <person name="Chua K.-O."/>
            <person name="Chan K.-G."/>
            <person name="See-Too W.-S."/>
        </authorList>
    </citation>
    <scope>NUCLEOTIDE SEQUENCE [LARGE SCALE GENOMIC DNA]</scope>
    <source>
        <strain evidence="5 6">Jb2</strain>
    </source>
</reference>
<dbReference type="EMBL" id="SORZ01000001">
    <property type="protein sequence ID" value="TPW35913.1"/>
    <property type="molecule type" value="Genomic_DNA"/>
</dbReference>
<dbReference type="Pfam" id="PF13709">
    <property type="entry name" value="DUF4159"/>
    <property type="match status" value="1"/>
</dbReference>
<feature type="compositionally biased region" description="Polar residues" evidence="1">
    <location>
        <begin position="1010"/>
        <end position="1022"/>
    </location>
</feature>
<evidence type="ECO:0000256" key="1">
    <source>
        <dbReference type="SAM" id="MobiDB-lite"/>
    </source>
</evidence>
<dbReference type="Gene3D" id="3.40.50.880">
    <property type="match status" value="1"/>
</dbReference>
<dbReference type="NCBIfam" id="TIGR02226">
    <property type="entry name" value="two_anch"/>
    <property type="match status" value="1"/>
</dbReference>
<gene>
    <name evidence="5" type="ORF">E3202_03065</name>
</gene>
<protein>
    <submittedName>
        <fullName evidence="5">DUF4159 domain-containing protein</fullName>
    </submittedName>
</protein>
<comment type="caution">
    <text evidence="5">The sequence shown here is derived from an EMBL/GenBank/DDBJ whole genome shotgun (WGS) entry which is preliminary data.</text>
</comment>
<dbReference type="Pfam" id="PF07584">
    <property type="entry name" value="BatA"/>
    <property type="match status" value="1"/>
</dbReference>
<sequence>MMPVSFHTPWLLLFLLALPLLWWLARATPPVPRRQSFSSLVVLRLVRPLQQDAAHTPWWLLALRLLALALLILACAGPVWRSSDSSPTAQSTKKNLIILDNGWAAGPFWTQRVQVAQALGERSFRNGGQPFYLLTAPAADGQPSEPLIPEDLHALSGLLATLHPQPWPVQRAVAARRLLAPQWQARLKQATVTLLSDGLAQGGEAALAKALAPAARVYDIRWAPCALVRLSATPPVSGDDGTTARLSLLAERLPKCTQKTTSLLRGLSLSGVQGGNQEMSGTRQHFDTVIHWSVPVGSRTTVSLPGALAADLDALKLEDVSGPAGMALFGGGTHQKTVGLLRLNGDTTPLLGSAFYLTRALGADVRTGNLENLLSPTSPPLSLLIAPDGTLSTPEAQRKVLNWVRHGGMLVRFAGPELAQTDETALAAPGSATEPQALLPVTLVHGERQLGGPMSWGKPQPLAPFPEHSPFNGLEVPPDITVTRQVLAQPEDDLQARSWASLADGTPLVTARHEGQGMVVLFHITPTAEWSNLALSGLFPAMLERLITAAPTLARSTATSAGPQVLQNRLPPWRIITMTSRLALPNSAAQALHLQSPLPAVSVDHPAGLYGTLPRLRPLNLPQNAGPLRPEPLLGTPRTPKGLAPATDLAPLLGLAAIALLLLDGLLALLRRLRPAIPEGQGRKFFFRLPVLKRPASSSHRSLLLLVSIFSGAGSLLVLSGFLGLSPSCTASAAPPKPVPHAVSEATSPPDRASPPPGALETRLAAIKTGDPEIDRASLEGLEGLTRFLNQRSTAHLGSPVSVDADQAELGFYPLLYWPITPGLAADPTRSAALNDYMKHGGLLMIDELGAGSELSGTRAATARQSLKRATEGLDIPPLMKLDSKHTLSHTFYLLHSMPGRIDGQPVYVARTQGEAENSESVSPVIIGNGDWARAWAVNEAGEPAYAVVPGGETQRNAAYRFGTNAVIYALTGNYKNDQKHYPEMLRRLGGSADSSSASTTGENEAGGNDASQSSNEAGEEE</sequence>
<name>A0A506US48_9PROT</name>
<feature type="compositionally biased region" description="Low complexity" evidence="1">
    <location>
        <begin position="990"/>
        <end position="1002"/>
    </location>
</feature>
<dbReference type="InterPro" id="IPR024163">
    <property type="entry name" value="Aerotolerance_reg_N"/>
</dbReference>
<evidence type="ECO:0000313" key="5">
    <source>
        <dbReference type="EMBL" id="TPW35913.1"/>
    </source>
</evidence>
<proteinExistence type="predicted"/>
<feature type="domain" description="DUF4159" evidence="4">
    <location>
        <begin position="763"/>
        <end position="971"/>
    </location>
</feature>
<dbReference type="RefSeq" id="WP_165600317.1">
    <property type="nucleotide sequence ID" value="NZ_SORZ01000001.1"/>
</dbReference>
<keyword evidence="2" id="KW-0472">Membrane</keyword>
<dbReference type="Gene3D" id="3.40.50.12140">
    <property type="entry name" value="Domain of unknown function DUF4159"/>
    <property type="match status" value="1"/>
</dbReference>
<evidence type="ECO:0000259" key="4">
    <source>
        <dbReference type="Pfam" id="PF13709"/>
    </source>
</evidence>
<dbReference type="PANTHER" id="PTHR37464">
    <property type="entry name" value="BLL2463 PROTEIN"/>
    <property type="match status" value="1"/>
</dbReference>
<evidence type="ECO:0000259" key="3">
    <source>
        <dbReference type="Pfam" id="PF07584"/>
    </source>
</evidence>
<dbReference type="InterPro" id="IPR025297">
    <property type="entry name" value="DUF4159"/>
</dbReference>
<organism evidence="5 6">
    <name type="scientific">Oecophyllibacter saccharovorans</name>
    <dbReference type="NCBI Taxonomy" id="2558360"/>
    <lineage>
        <taxon>Bacteria</taxon>
        <taxon>Pseudomonadati</taxon>
        <taxon>Pseudomonadota</taxon>
        <taxon>Alphaproteobacteria</taxon>
        <taxon>Acetobacterales</taxon>
        <taxon>Acetobacteraceae</taxon>
        <taxon>Oecophyllibacter</taxon>
    </lineage>
</organism>
<feature type="region of interest" description="Disordered" evidence="1">
    <location>
        <begin position="734"/>
        <end position="759"/>
    </location>
</feature>
<evidence type="ECO:0000256" key="2">
    <source>
        <dbReference type="SAM" id="Phobius"/>
    </source>
</evidence>
<keyword evidence="2" id="KW-0812">Transmembrane</keyword>
<feature type="region of interest" description="Disordered" evidence="1">
    <location>
        <begin position="987"/>
        <end position="1022"/>
    </location>
</feature>
<accession>A0A506US48</accession>
<keyword evidence="2" id="KW-1133">Transmembrane helix</keyword>
<dbReference type="InterPro" id="IPR029062">
    <property type="entry name" value="Class_I_gatase-like"/>
</dbReference>
<dbReference type="AlphaFoldDB" id="A0A506US48"/>
<dbReference type="SUPFAM" id="SSF52317">
    <property type="entry name" value="Class I glutamine amidotransferase-like"/>
    <property type="match status" value="1"/>
</dbReference>
<dbReference type="PANTHER" id="PTHR37464:SF1">
    <property type="entry name" value="BLL2463 PROTEIN"/>
    <property type="match status" value="1"/>
</dbReference>
<feature type="transmembrane region" description="Helical" evidence="2">
    <location>
        <begin position="703"/>
        <end position="725"/>
    </location>
</feature>
<feature type="transmembrane region" description="Helical" evidence="2">
    <location>
        <begin position="649"/>
        <end position="670"/>
    </location>
</feature>
<feature type="domain" description="Aerotolerance regulator N-terminal" evidence="3">
    <location>
        <begin position="2"/>
        <end position="78"/>
    </location>
</feature>
<dbReference type="CDD" id="cd03143">
    <property type="entry name" value="A4_beta-galactosidase_middle_domain"/>
    <property type="match status" value="1"/>
</dbReference>